<reference evidence="1" key="1">
    <citation type="journal article" date="2015" name="Nature">
        <title>Complex archaea that bridge the gap between prokaryotes and eukaryotes.</title>
        <authorList>
            <person name="Spang A."/>
            <person name="Saw J.H."/>
            <person name="Jorgensen S.L."/>
            <person name="Zaremba-Niedzwiedzka K."/>
            <person name="Martijn J."/>
            <person name="Lind A.E."/>
            <person name="van Eijk R."/>
            <person name="Schleper C."/>
            <person name="Guy L."/>
            <person name="Ettema T.J."/>
        </authorList>
    </citation>
    <scope>NUCLEOTIDE SEQUENCE</scope>
</reference>
<proteinExistence type="predicted"/>
<name>A0A0F9F393_9ZZZZ</name>
<sequence length="225" mass="26061">MAEYNQQQTLNVPDIVKVRLAAKTLRQRVFTSLLLHIAPLPNGYQSIEFKAPAEEHLSFDIKPKSLTLRGIMAACKADKHCRRALSSLPFIGRQLQVDPELRKSLQDLADLVAWEASEAFRAAYYPGIMDMEPIDPDHVRAVMNGLQREMDREGNRVQRAPAVFSELPWERQVALAERRRYWYGIFGITPKAWKTGRFSLWDVSNKITYPPDDYYCRWDKRIPVI</sequence>
<evidence type="ECO:0000313" key="1">
    <source>
        <dbReference type="EMBL" id="KKL80859.1"/>
    </source>
</evidence>
<comment type="caution">
    <text evidence="1">The sequence shown here is derived from an EMBL/GenBank/DDBJ whole genome shotgun (WGS) entry which is preliminary data.</text>
</comment>
<dbReference type="AlphaFoldDB" id="A0A0F9F393"/>
<protein>
    <submittedName>
        <fullName evidence="1">Uncharacterized protein</fullName>
    </submittedName>
</protein>
<dbReference type="EMBL" id="LAZR01022730">
    <property type="protein sequence ID" value="KKL80859.1"/>
    <property type="molecule type" value="Genomic_DNA"/>
</dbReference>
<gene>
    <name evidence="1" type="ORF">LCGC14_2000550</name>
</gene>
<organism evidence="1">
    <name type="scientific">marine sediment metagenome</name>
    <dbReference type="NCBI Taxonomy" id="412755"/>
    <lineage>
        <taxon>unclassified sequences</taxon>
        <taxon>metagenomes</taxon>
        <taxon>ecological metagenomes</taxon>
    </lineage>
</organism>
<accession>A0A0F9F393</accession>